<evidence type="ECO:0000256" key="1">
    <source>
        <dbReference type="SAM" id="MobiDB-lite"/>
    </source>
</evidence>
<gene>
    <name evidence="2" type="ORF">CC78DRAFT_618980</name>
</gene>
<accession>A0A9P4K4L7</accession>
<dbReference type="EMBL" id="ML986646">
    <property type="protein sequence ID" value="KAF2262013.1"/>
    <property type="molecule type" value="Genomic_DNA"/>
</dbReference>
<feature type="region of interest" description="Disordered" evidence="1">
    <location>
        <begin position="100"/>
        <end position="122"/>
    </location>
</feature>
<feature type="region of interest" description="Disordered" evidence="1">
    <location>
        <begin position="38"/>
        <end position="70"/>
    </location>
</feature>
<evidence type="ECO:0000313" key="3">
    <source>
        <dbReference type="Proteomes" id="UP000800093"/>
    </source>
</evidence>
<organism evidence="2 3">
    <name type="scientific">Lojkania enalia</name>
    <dbReference type="NCBI Taxonomy" id="147567"/>
    <lineage>
        <taxon>Eukaryota</taxon>
        <taxon>Fungi</taxon>
        <taxon>Dikarya</taxon>
        <taxon>Ascomycota</taxon>
        <taxon>Pezizomycotina</taxon>
        <taxon>Dothideomycetes</taxon>
        <taxon>Pleosporomycetidae</taxon>
        <taxon>Pleosporales</taxon>
        <taxon>Pleosporales incertae sedis</taxon>
        <taxon>Lojkania</taxon>
    </lineage>
</organism>
<protein>
    <submittedName>
        <fullName evidence="2">Uncharacterized protein</fullName>
    </submittedName>
</protein>
<keyword evidence="3" id="KW-1185">Reference proteome</keyword>
<dbReference type="Proteomes" id="UP000800093">
    <property type="component" value="Unassembled WGS sequence"/>
</dbReference>
<reference evidence="3" key="1">
    <citation type="journal article" date="2020" name="Stud. Mycol.">
        <title>101 Dothideomycetes genomes: A test case for predicting lifestyles and emergence of pathogens.</title>
        <authorList>
            <person name="Haridas S."/>
            <person name="Albert R."/>
            <person name="Binder M."/>
            <person name="Bloem J."/>
            <person name="LaButti K."/>
            <person name="Salamov A."/>
            <person name="Andreopoulos B."/>
            <person name="Baker S."/>
            <person name="Barry K."/>
            <person name="Bills G."/>
            <person name="Bluhm B."/>
            <person name="Cannon C."/>
            <person name="Castanera R."/>
            <person name="Culley D."/>
            <person name="Daum C."/>
            <person name="Ezra D."/>
            <person name="Gonzalez J."/>
            <person name="Henrissat B."/>
            <person name="Kuo A."/>
            <person name="Liang C."/>
            <person name="Lipzen A."/>
            <person name="Lutzoni F."/>
            <person name="Magnuson J."/>
            <person name="Mondo S."/>
            <person name="Nolan M."/>
            <person name="Ohm R."/>
            <person name="Pangilinan J."/>
            <person name="Park H.-J."/>
            <person name="Ramirez L."/>
            <person name="Alfaro M."/>
            <person name="Sun H."/>
            <person name="Tritt A."/>
            <person name="Yoshinaga Y."/>
            <person name="Zwiers L.-H."/>
            <person name="Turgeon B."/>
            <person name="Goodwin S."/>
            <person name="Spatafora J."/>
            <person name="Crous P."/>
            <person name="Grigoriev I."/>
        </authorList>
    </citation>
    <scope>NUCLEOTIDE SEQUENCE [LARGE SCALE GENOMIC DNA]</scope>
    <source>
        <strain evidence="3">CBS 304.66</strain>
    </source>
</reference>
<proteinExistence type="predicted"/>
<sequence>MHPKHEKDGVREVHWACLCDVLQGWDEHLAVGCPKDLSSTTDVGDQGHRKGSSPAQRPSSLRSSSPRDRMPTACQLDKIAVSLDLASAYECKGEQNCHPLSSPHAPTVESRRIGSEPCGASSLEPKAEDVEVENHIAQACHLSAWPFTAGCTNAALRPESRAGVIRNG</sequence>
<name>A0A9P4K4L7_9PLEO</name>
<dbReference type="AlphaFoldDB" id="A0A9P4K4L7"/>
<comment type="caution">
    <text evidence="2">The sequence shown here is derived from an EMBL/GenBank/DDBJ whole genome shotgun (WGS) entry which is preliminary data.</text>
</comment>
<evidence type="ECO:0000313" key="2">
    <source>
        <dbReference type="EMBL" id="KAF2262013.1"/>
    </source>
</evidence>
<feature type="compositionally biased region" description="Low complexity" evidence="1">
    <location>
        <begin position="52"/>
        <end position="64"/>
    </location>
</feature>